<dbReference type="InterPro" id="IPR050679">
    <property type="entry name" value="Bact_HTH_transcr_reg"/>
</dbReference>
<dbReference type="Gene3D" id="1.10.10.10">
    <property type="entry name" value="Winged helix-like DNA-binding domain superfamily/Winged helix DNA-binding domain"/>
    <property type="match status" value="1"/>
</dbReference>
<sequence>MELDDIPDEPPGPTDDSIWRVIASALRADILDGHYTPGSPLPSETQLASRYSVSRPTVRQALKTLVLEGLVTIVRGRGTFVRTIPDRFLILLGTEPRLDLVDLSFNEINQSWGWLRLPLPGEDDGQGGEIYGRSLTIPANREIAAMLGTRLGHKVVHRLNLWMHVKKRFIEVNSYTNADVIPPPVKKNGRVQPRHEPFYELIQADRGPIEWFTTVTARMPYETERLRLRLEVGAPILLIRRIMLSRDGQPLEATEIKAAAEEFETTTISEAATDHSPTSANEQSGWPEMSPDGPIVLAL</sequence>
<keyword evidence="3" id="KW-0804">Transcription</keyword>
<dbReference type="Gene3D" id="3.40.1410.10">
    <property type="entry name" value="Chorismate lyase-like"/>
    <property type="match status" value="1"/>
</dbReference>
<dbReference type="CDD" id="cd07377">
    <property type="entry name" value="WHTH_GntR"/>
    <property type="match status" value="1"/>
</dbReference>
<dbReference type="RefSeq" id="WP_346152971.1">
    <property type="nucleotide sequence ID" value="NZ_BAAATE010000026.1"/>
</dbReference>
<comment type="caution">
    <text evidence="6">The sequence shown here is derived from an EMBL/GenBank/DDBJ whole genome shotgun (WGS) entry which is preliminary data.</text>
</comment>
<dbReference type="SMART" id="SM00345">
    <property type="entry name" value="HTH_GNTR"/>
    <property type="match status" value="1"/>
</dbReference>
<reference evidence="7" key="1">
    <citation type="journal article" date="2019" name="Int. J. Syst. Evol. Microbiol.">
        <title>The Global Catalogue of Microorganisms (GCM) 10K type strain sequencing project: providing services to taxonomists for standard genome sequencing and annotation.</title>
        <authorList>
            <consortium name="The Broad Institute Genomics Platform"/>
            <consortium name="The Broad Institute Genome Sequencing Center for Infectious Disease"/>
            <person name="Wu L."/>
            <person name="Ma J."/>
        </authorList>
    </citation>
    <scope>NUCLEOTIDE SEQUENCE [LARGE SCALE GENOMIC DNA]</scope>
    <source>
        <strain evidence="7">JCM 6835</strain>
    </source>
</reference>
<accession>A0ABP6F7P2</accession>
<evidence type="ECO:0000259" key="5">
    <source>
        <dbReference type="PROSITE" id="PS50949"/>
    </source>
</evidence>
<dbReference type="InterPro" id="IPR036388">
    <property type="entry name" value="WH-like_DNA-bd_sf"/>
</dbReference>
<protein>
    <submittedName>
        <fullName evidence="6">GntR family transcriptional regulator</fullName>
    </submittedName>
</protein>
<dbReference type="Pfam" id="PF07702">
    <property type="entry name" value="UTRA"/>
    <property type="match status" value="1"/>
</dbReference>
<dbReference type="InterPro" id="IPR000524">
    <property type="entry name" value="Tscrpt_reg_HTH_GntR"/>
</dbReference>
<dbReference type="InterPro" id="IPR028978">
    <property type="entry name" value="Chorismate_lyase_/UTRA_dom_sf"/>
</dbReference>
<dbReference type="PANTHER" id="PTHR44846:SF17">
    <property type="entry name" value="GNTR-FAMILY TRANSCRIPTIONAL REGULATOR"/>
    <property type="match status" value="1"/>
</dbReference>
<feature type="region of interest" description="Disordered" evidence="4">
    <location>
        <begin position="267"/>
        <end position="292"/>
    </location>
</feature>
<keyword evidence="2" id="KW-0238">DNA-binding</keyword>
<feature type="domain" description="HTH gntR-type" evidence="5">
    <location>
        <begin position="16"/>
        <end position="84"/>
    </location>
</feature>
<evidence type="ECO:0000256" key="2">
    <source>
        <dbReference type="ARBA" id="ARBA00023125"/>
    </source>
</evidence>
<evidence type="ECO:0000256" key="4">
    <source>
        <dbReference type="SAM" id="MobiDB-lite"/>
    </source>
</evidence>
<dbReference type="PROSITE" id="PS50949">
    <property type="entry name" value="HTH_GNTR"/>
    <property type="match status" value="1"/>
</dbReference>
<organism evidence="6 7">
    <name type="scientific">Nonomuraea recticatena</name>
    <dbReference type="NCBI Taxonomy" id="46178"/>
    <lineage>
        <taxon>Bacteria</taxon>
        <taxon>Bacillati</taxon>
        <taxon>Actinomycetota</taxon>
        <taxon>Actinomycetes</taxon>
        <taxon>Streptosporangiales</taxon>
        <taxon>Streptosporangiaceae</taxon>
        <taxon>Nonomuraea</taxon>
    </lineage>
</organism>
<evidence type="ECO:0000256" key="1">
    <source>
        <dbReference type="ARBA" id="ARBA00023015"/>
    </source>
</evidence>
<dbReference type="SUPFAM" id="SSF64288">
    <property type="entry name" value="Chorismate lyase-like"/>
    <property type="match status" value="1"/>
</dbReference>
<dbReference type="EMBL" id="BAAATE010000026">
    <property type="protein sequence ID" value="GAA2685887.1"/>
    <property type="molecule type" value="Genomic_DNA"/>
</dbReference>
<dbReference type="Pfam" id="PF00392">
    <property type="entry name" value="GntR"/>
    <property type="match status" value="1"/>
</dbReference>
<name>A0ABP6F7P2_9ACTN</name>
<dbReference type="SMART" id="SM00866">
    <property type="entry name" value="UTRA"/>
    <property type="match status" value="1"/>
</dbReference>
<keyword evidence="7" id="KW-1185">Reference proteome</keyword>
<dbReference type="SUPFAM" id="SSF46785">
    <property type="entry name" value="Winged helix' DNA-binding domain"/>
    <property type="match status" value="1"/>
</dbReference>
<dbReference type="PANTHER" id="PTHR44846">
    <property type="entry name" value="MANNOSYL-D-GLYCERATE TRANSPORT/METABOLISM SYSTEM REPRESSOR MNGR-RELATED"/>
    <property type="match status" value="1"/>
</dbReference>
<dbReference type="Proteomes" id="UP001501666">
    <property type="component" value="Unassembled WGS sequence"/>
</dbReference>
<dbReference type="PRINTS" id="PR00035">
    <property type="entry name" value="HTHGNTR"/>
</dbReference>
<feature type="compositionally biased region" description="Polar residues" evidence="4">
    <location>
        <begin position="267"/>
        <end position="284"/>
    </location>
</feature>
<evidence type="ECO:0000313" key="6">
    <source>
        <dbReference type="EMBL" id="GAA2685887.1"/>
    </source>
</evidence>
<proteinExistence type="predicted"/>
<dbReference type="InterPro" id="IPR011663">
    <property type="entry name" value="UTRA"/>
</dbReference>
<evidence type="ECO:0000256" key="3">
    <source>
        <dbReference type="ARBA" id="ARBA00023163"/>
    </source>
</evidence>
<keyword evidence="1" id="KW-0805">Transcription regulation</keyword>
<gene>
    <name evidence="6" type="ORF">GCM10010412_073170</name>
</gene>
<evidence type="ECO:0000313" key="7">
    <source>
        <dbReference type="Proteomes" id="UP001501666"/>
    </source>
</evidence>
<dbReference type="InterPro" id="IPR036390">
    <property type="entry name" value="WH_DNA-bd_sf"/>
</dbReference>